<sequence>MSKLNSQTKNIFNQITAKDAIGSLIYNYLLFNLDKQIESTTGSEDTNNPRDTDDPENINDSEDTNDFKNTTDSKDSGIVIRPITSGTSFPS</sequence>
<evidence type="ECO:0000313" key="2">
    <source>
        <dbReference type="EMBL" id="CAG8460620.1"/>
    </source>
</evidence>
<accession>A0A9N8VQ88</accession>
<proteinExistence type="predicted"/>
<name>A0A9N8VQ88_9GLOM</name>
<comment type="caution">
    <text evidence="2">The sequence shown here is derived from an EMBL/GenBank/DDBJ whole genome shotgun (WGS) entry which is preliminary data.</text>
</comment>
<reference evidence="2" key="1">
    <citation type="submission" date="2021-06" db="EMBL/GenBank/DDBJ databases">
        <authorList>
            <person name="Kallberg Y."/>
            <person name="Tangrot J."/>
            <person name="Rosling A."/>
        </authorList>
    </citation>
    <scope>NUCLEOTIDE SEQUENCE</scope>
    <source>
        <strain evidence="2">FL966</strain>
    </source>
</reference>
<protein>
    <submittedName>
        <fullName evidence="2">16221_t:CDS:1</fullName>
    </submittedName>
</protein>
<dbReference type="Proteomes" id="UP000789759">
    <property type="component" value="Unassembled WGS sequence"/>
</dbReference>
<evidence type="ECO:0000313" key="3">
    <source>
        <dbReference type="Proteomes" id="UP000789759"/>
    </source>
</evidence>
<dbReference type="EMBL" id="CAJVQA010000178">
    <property type="protein sequence ID" value="CAG8460620.1"/>
    <property type="molecule type" value="Genomic_DNA"/>
</dbReference>
<dbReference type="OrthoDB" id="2487594at2759"/>
<organism evidence="2 3">
    <name type="scientific">Cetraspora pellucida</name>
    <dbReference type="NCBI Taxonomy" id="1433469"/>
    <lineage>
        <taxon>Eukaryota</taxon>
        <taxon>Fungi</taxon>
        <taxon>Fungi incertae sedis</taxon>
        <taxon>Mucoromycota</taxon>
        <taxon>Glomeromycotina</taxon>
        <taxon>Glomeromycetes</taxon>
        <taxon>Diversisporales</taxon>
        <taxon>Gigasporaceae</taxon>
        <taxon>Cetraspora</taxon>
    </lineage>
</organism>
<dbReference type="AlphaFoldDB" id="A0A9N8VQ88"/>
<gene>
    <name evidence="2" type="ORF">CPELLU_LOCUS606</name>
</gene>
<feature type="region of interest" description="Disordered" evidence="1">
    <location>
        <begin position="38"/>
        <end position="91"/>
    </location>
</feature>
<feature type="compositionally biased region" description="Acidic residues" evidence="1">
    <location>
        <begin position="53"/>
        <end position="64"/>
    </location>
</feature>
<evidence type="ECO:0000256" key="1">
    <source>
        <dbReference type="SAM" id="MobiDB-lite"/>
    </source>
</evidence>
<keyword evidence="3" id="KW-1185">Reference proteome</keyword>
<feature type="compositionally biased region" description="Basic and acidic residues" evidence="1">
    <location>
        <begin position="65"/>
        <end position="75"/>
    </location>
</feature>